<dbReference type="GO" id="GO:0005576">
    <property type="term" value="C:extracellular region"/>
    <property type="evidence" value="ECO:0007669"/>
    <property type="project" value="TreeGrafter"/>
</dbReference>
<dbReference type="Proteomes" id="UP000000673">
    <property type="component" value="Unassembled WGS sequence"/>
</dbReference>
<dbReference type="SUPFAM" id="SSF51445">
    <property type="entry name" value="(Trans)glycosidases"/>
    <property type="match status" value="1"/>
</dbReference>
<reference evidence="7 9" key="1">
    <citation type="journal article" date="2010" name="BMC Genomics">
        <title>Combination of measures distinguishes pre-miRNAs from other stem-loops in the genome of the newly sequenced Anopheles darlingi.</title>
        <authorList>
            <person name="Mendes N.D."/>
            <person name="Freitas A.T."/>
            <person name="Vasconcelos A.T."/>
            <person name="Sagot M.F."/>
        </authorList>
    </citation>
    <scope>NUCLEOTIDE SEQUENCE</scope>
</reference>
<evidence type="ECO:0000256" key="5">
    <source>
        <dbReference type="RuleBase" id="RU004453"/>
    </source>
</evidence>
<dbReference type="CDD" id="cd02872">
    <property type="entry name" value="GH18_chitolectin_chitotriosidase"/>
    <property type="match status" value="1"/>
</dbReference>
<dbReference type="InterPro" id="IPR050314">
    <property type="entry name" value="Glycosyl_Hydrlase_18"/>
</dbReference>
<reference evidence="8" key="4">
    <citation type="submission" date="2015-06" db="UniProtKB">
        <authorList>
            <consortium name="EnsemblMetazoa"/>
        </authorList>
    </citation>
    <scope>IDENTIFICATION</scope>
</reference>
<organism evidence="7">
    <name type="scientific">Anopheles darlingi</name>
    <name type="common">Mosquito</name>
    <dbReference type="NCBI Taxonomy" id="43151"/>
    <lineage>
        <taxon>Eukaryota</taxon>
        <taxon>Metazoa</taxon>
        <taxon>Ecdysozoa</taxon>
        <taxon>Arthropoda</taxon>
        <taxon>Hexapoda</taxon>
        <taxon>Insecta</taxon>
        <taxon>Pterygota</taxon>
        <taxon>Neoptera</taxon>
        <taxon>Endopterygota</taxon>
        <taxon>Diptera</taxon>
        <taxon>Nematocera</taxon>
        <taxon>Culicoidea</taxon>
        <taxon>Culicidae</taxon>
        <taxon>Anophelinae</taxon>
        <taxon>Anopheles</taxon>
    </lineage>
</organism>
<reference evidence="7" key="2">
    <citation type="submission" date="2010-05" db="EMBL/GenBank/DDBJ databases">
        <authorList>
            <person name="Almeida L.G."/>
            <person name="Nicolas M.F."/>
            <person name="Souza R.C."/>
            <person name="Vasconcelos A.T.R."/>
        </authorList>
    </citation>
    <scope>NUCLEOTIDE SEQUENCE</scope>
</reference>
<dbReference type="eggNOG" id="KOG2806">
    <property type="taxonomic scope" value="Eukaryota"/>
</dbReference>
<dbReference type="VEuPathDB" id="VectorBase:ADAR2_011065"/>
<evidence type="ECO:0000259" key="6">
    <source>
        <dbReference type="PROSITE" id="PS51910"/>
    </source>
</evidence>
<dbReference type="VEuPathDB" id="VectorBase:ADAC004036"/>
<dbReference type="FunFam" id="3.20.20.80:FF:000097">
    <property type="entry name" value="Probable chitinase 2"/>
    <property type="match status" value="1"/>
</dbReference>
<evidence type="ECO:0000313" key="8">
    <source>
        <dbReference type="EnsemblMetazoa" id="ADAC004036-PA"/>
    </source>
</evidence>
<evidence type="ECO:0000256" key="1">
    <source>
        <dbReference type="ARBA" id="ARBA00022729"/>
    </source>
</evidence>
<proteinExistence type="inferred from homology"/>
<dbReference type="GO" id="GO:0008061">
    <property type="term" value="F:chitin binding"/>
    <property type="evidence" value="ECO:0007669"/>
    <property type="project" value="InterPro"/>
</dbReference>
<feature type="domain" description="GH18" evidence="6">
    <location>
        <begin position="18"/>
        <end position="409"/>
    </location>
</feature>
<protein>
    <submittedName>
        <fullName evidence="7">Brain chitinase and chia</fullName>
    </submittedName>
</protein>
<name>W5JJA8_ANODA</name>
<keyword evidence="3 4" id="KW-0326">Glycosidase</keyword>
<comment type="similarity">
    <text evidence="5">Belongs to the glycosyl hydrolase 18 family.</text>
</comment>
<keyword evidence="1" id="KW-0732">Signal</keyword>
<dbReference type="Pfam" id="PF00704">
    <property type="entry name" value="Glyco_hydro_18"/>
    <property type="match status" value="1"/>
</dbReference>
<accession>W5JJA8</accession>
<keyword evidence="9" id="KW-1185">Reference proteome</keyword>
<dbReference type="SMART" id="SM00636">
    <property type="entry name" value="Glyco_18"/>
    <property type="match status" value="1"/>
</dbReference>
<dbReference type="HOGENOM" id="CLU_002833_3_0_1"/>
<dbReference type="AlphaFoldDB" id="W5JJA8"/>
<dbReference type="InterPro" id="IPR011583">
    <property type="entry name" value="Chitinase_II/V-like_cat"/>
</dbReference>
<dbReference type="PROSITE" id="PS01095">
    <property type="entry name" value="GH18_1"/>
    <property type="match status" value="1"/>
</dbReference>
<dbReference type="InterPro" id="IPR017853">
    <property type="entry name" value="GH"/>
</dbReference>
<dbReference type="PANTHER" id="PTHR11177:SF403">
    <property type="entry name" value="CHITINASE 2-RELATED"/>
    <property type="match status" value="1"/>
</dbReference>
<dbReference type="EnsemblMetazoa" id="ADAC004036-RA">
    <property type="protein sequence ID" value="ADAC004036-PA"/>
    <property type="gene ID" value="ADAC004036"/>
</dbReference>
<reference evidence="7" key="3">
    <citation type="journal article" date="2013" name="Nucleic Acids Res.">
        <title>The genome of Anopheles darlingi, the main neotropical malaria vector.</title>
        <authorList>
            <person name="Marinotti O."/>
            <person name="Cerqueira G.C."/>
            <person name="de Almeida L.G."/>
            <person name="Ferro M.I."/>
            <person name="Loreto E.L."/>
            <person name="Zaha A."/>
            <person name="Teixeira S.M."/>
            <person name="Wespiser A.R."/>
            <person name="Almeida E Silva A."/>
            <person name="Schlindwein A.D."/>
            <person name="Pacheco A.C."/>
            <person name="Silva A.L."/>
            <person name="Graveley B.R."/>
            <person name="Walenz B.P."/>
            <person name="Lima Bde A."/>
            <person name="Ribeiro C.A."/>
            <person name="Nunes-Silva C.G."/>
            <person name="de Carvalho C.R."/>
            <person name="Soares C.M."/>
            <person name="de Menezes C.B."/>
            <person name="Matiolli C."/>
            <person name="Caffrey D."/>
            <person name="Araujo D.A."/>
            <person name="de Oliveira D.M."/>
            <person name="Golenbock D."/>
            <person name="Grisard E.C."/>
            <person name="Fantinatti-Garboggini F."/>
            <person name="de Carvalho F.M."/>
            <person name="Barcellos F.G."/>
            <person name="Prosdocimi F."/>
            <person name="May G."/>
            <person name="Azevedo Junior G.M."/>
            <person name="Guimaraes G.M."/>
            <person name="Goldman G.H."/>
            <person name="Padilha I.Q."/>
            <person name="Batista Jda S."/>
            <person name="Ferro J.A."/>
            <person name="Ribeiro J.M."/>
            <person name="Fietto J.L."/>
            <person name="Dabbas K.M."/>
            <person name="Cerdeira L."/>
            <person name="Agnez-Lima L.F."/>
            <person name="Brocchi M."/>
            <person name="de Carvalho M.O."/>
            <person name="Teixeira Mde M."/>
            <person name="Diniz Maia Mde M."/>
            <person name="Goldman M.H."/>
            <person name="Cruz Schneider M.P."/>
            <person name="Felipe M.S."/>
            <person name="Hungria M."/>
            <person name="Nicolas M.F."/>
            <person name="Pereira M."/>
            <person name="Montes M.A."/>
            <person name="Cantao M.E."/>
            <person name="Vincentz M."/>
            <person name="Rafael M.S."/>
            <person name="Silverman N."/>
            <person name="Stoco P.H."/>
            <person name="Souza R.C."/>
            <person name="Vicentini R."/>
            <person name="Gazzinelli R.T."/>
            <person name="Neves Rde O."/>
            <person name="Silva R."/>
            <person name="Astolfi-Filho S."/>
            <person name="Maciel T.E."/>
            <person name="Urmenyi T.P."/>
            <person name="Tadei W.P."/>
            <person name="Camargo E.P."/>
            <person name="de Vasconcelos A.T."/>
        </authorList>
    </citation>
    <scope>NUCLEOTIDE SEQUENCE</scope>
</reference>
<gene>
    <name evidence="7" type="ORF">AND_004036</name>
</gene>
<evidence type="ECO:0000313" key="9">
    <source>
        <dbReference type="Proteomes" id="UP000000673"/>
    </source>
</evidence>
<dbReference type="GO" id="GO:0005975">
    <property type="term" value="P:carbohydrate metabolic process"/>
    <property type="evidence" value="ECO:0007669"/>
    <property type="project" value="InterPro"/>
</dbReference>
<dbReference type="SUPFAM" id="SSF54556">
    <property type="entry name" value="Chitinase insertion domain"/>
    <property type="match status" value="1"/>
</dbReference>
<dbReference type="PROSITE" id="PS51910">
    <property type="entry name" value="GH18_2"/>
    <property type="match status" value="1"/>
</dbReference>
<dbReference type="Gene3D" id="3.20.20.80">
    <property type="entry name" value="Glycosidases"/>
    <property type="match status" value="1"/>
</dbReference>
<dbReference type="InterPro" id="IPR001579">
    <property type="entry name" value="Glyco_hydro_18_chit_AS"/>
</dbReference>
<dbReference type="EMBL" id="ADMH02001066">
    <property type="protein sequence ID" value="ETN64226.1"/>
    <property type="molecule type" value="Genomic_DNA"/>
</dbReference>
<dbReference type="InterPro" id="IPR029070">
    <property type="entry name" value="Chitinase_insertion_sf"/>
</dbReference>
<evidence type="ECO:0000313" key="7">
    <source>
        <dbReference type="EMBL" id="ETN64226.1"/>
    </source>
</evidence>
<evidence type="ECO:0000256" key="3">
    <source>
        <dbReference type="ARBA" id="ARBA00023295"/>
    </source>
</evidence>
<evidence type="ECO:0000256" key="2">
    <source>
        <dbReference type="ARBA" id="ARBA00022801"/>
    </source>
</evidence>
<dbReference type="InterPro" id="IPR001223">
    <property type="entry name" value="Glyco_hydro18_cat"/>
</dbReference>
<dbReference type="OMA" id="QTQNHIN"/>
<dbReference type="PANTHER" id="PTHR11177">
    <property type="entry name" value="CHITINASE"/>
    <property type="match status" value="1"/>
</dbReference>
<dbReference type="GO" id="GO:0004568">
    <property type="term" value="F:chitinase activity"/>
    <property type="evidence" value="ECO:0007669"/>
    <property type="project" value="UniProtKB-ARBA"/>
</dbReference>
<sequence length="463" mass="50699">MLLLIGSSSGATVTDHDRVVTCYISTWAVYREGTASYALDAFDPTLCTHAIYAFAGLDEQNNAIKSLDAWQDLKDNYGKGGYEKLVGMRTANPHLKVLLAIGGWNEGSEKYSNLAANPERRQAFVKNALDFVKQYGFDGLDLDWEYPTQRGGKPIDRENFVALVRELSQLFKRNNLLLTSAIGAGKDTIDSAYDVKALSKYLDFLHIMCYDYNGSWNRRVGPNAPLTSKDFLNVEYSIEHLLNLGAPASKLVLGLPFYGRTFVSAMARARLGDVANEVGFPGPATKENGFMGYNEICEELRRNPSDWTLTWDVAAAEMVATKSNDTASQVVVYDSTRSIANKVRFAVRQKLAGLMVWSVDTDDFNGLCGPETDTYVDFGDREKVELTIPPPVSGKYPLLKTISNAVIVALDELTQENVIPDVQEVSKPGAGSSTGSSATIVTKLSGIAFSVMLLLATAATYSF</sequence>
<evidence type="ECO:0000256" key="4">
    <source>
        <dbReference type="RuleBase" id="RU000489"/>
    </source>
</evidence>
<dbReference type="STRING" id="43151.W5JJA8"/>
<dbReference type="FunCoup" id="W5JJA8">
    <property type="interactions" value="52"/>
</dbReference>
<dbReference type="Gene3D" id="3.10.50.10">
    <property type="match status" value="1"/>
</dbReference>
<dbReference type="GO" id="GO:0006032">
    <property type="term" value="P:chitin catabolic process"/>
    <property type="evidence" value="ECO:0007669"/>
    <property type="project" value="TreeGrafter"/>
</dbReference>
<keyword evidence="2 4" id="KW-0378">Hydrolase</keyword>